<evidence type="ECO:0008006" key="3">
    <source>
        <dbReference type="Google" id="ProtNLM"/>
    </source>
</evidence>
<name>S5ZXF4_9CREN</name>
<dbReference type="Proteomes" id="UP000015543">
    <property type="component" value="Chromosome"/>
</dbReference>
<evidence type="ECO:0000313" key="1">
    <source>
        <dbReference type="EMBL" id="AGT36029.1"/>
    </source>
</evidence>
<organism evidence="1 2">
    <name type="scientific">Thermofilum adornatum</name>
    <dbReference type="NCBI Taxonomy" id="1365176"/>
    <lineage>
        <taxon>Archaea</taxon>
        <taxon>Thermoproteota</taxon>
        <taxon>Thermoprotei</taxon>
        <taxon>Thermofilales</taxon>
        <taxon>Thermofilaceae</taxon>
        <taxon>Thermofilum</taxon>
    </lineage>
</organism>
<dbReference type="HOGENOM" id="CLU_1954782_0_0_2"/>
<dbReference type="PANTHER" id="PTHR40730:SF4">
    <property type="entry name" value="TRANSCRIPTIONAL REGULATOR"/>
    <property type="match status" value="1"/>
</dbReference>
<dbReference type="RefSeq" id="WP_020963336.1">
    <property type="nucleotide sequence ID" value="NC_022093.1"/>
</dbReference>
<protein>
    <recommendedName>
        <fullName evidence="3">Transcriptional regulator</fullName>
    </recommendedName>
</protein>
<reference evidence="1 2" key="1">
    <citation type="journal article" date="2013" name="Genome Announc.">
        <title>Complete Genomic Sequence of 'Thermofilum adornatus' Strain 1910bT, a Hyperthermophilic Anaerobic Organotrophic Crenarchaeon.</title>
        <authorList>
            <person name="Dominova I.N."/>
            <person name="Kublanov I.V."/>
            <person name="Podosokorskaya O.A."/>
            <person name="Derbikova K.S."/>
            <person name="Patrushev M.V."/>
            <person name="Toshchakov S.V."/>
        </authorList>
    </citation>
    <scope>NUCLEOTIDE SEQUENCE [LARGE SCALE GENOMIC DNA]</scope>
    <source>
        <strain evidence="2">1910b</strain>
    </source>
</reference>
<dbReference type="EMBL" id="CP006646">
    <property type="protein sequence ID" value="AGT36029.1"/>
    <property type="molecule type" value="Genomic_DNA"/>
</dbReference>
<dbReference type="eggNOG" id="arCOG00017">
    <property type="taxonomic scope" value="Archaea"/>
</dbReference>
<dbReference type="GeneID" id="16574335"/>
<accession>S5ZXF4</accession>
<dbReference type="PANTHER" id="PTHR40730">
    <property type="entry name" value="TRANSCRIPTIONAL REGULATOR PROTEIN-LIKE PROTEIN"/>
    <property type="match status" value="1"/>
</dbReference>
<dbReference type="KEGG" id="thb:N186_08455"/>
<keyword evidence="2" id="KW-1185">Reference proteome</keyword>
<sequence>MRSIFELAYRYIEPAVRRQLVLELYKRGVDRRRIVELVGISSSLVTRYIAGQRGNMLDLTPYRDVTMLISQLAEKSMGMSKEQVEEQIYRIVLYFLSHKYFCNVHRVLVPDIDPTKCQICPSLFKNSSLSPELR</sequence>
<dbReference type="PATRIC" id="fig|1365176.7.peg.1673"/>
<gene>
    <name evidence="1" type="ORF">N186_08455</name>
</gene>
<evidence type="ECO:0000313" key="2">
    <source>
        <dbReference type="Proteomes" id="UP000015543"/>
    </source>
</evidence>
<proteinExistence type="predicted"/>
<dbReference type="AlphaFoldDB" id="S5ZXF4"/>
<dbReference type="OrthoDB" id="42697at2157"/>